<feature type="transmembrane region" description="Helical" evidence="10">
    <location>
        <begin position="84"/>
        <end position="103"/>
    </location>
</feature>
<keyword evidence="2 10" id="KW-0813">Transport</keyword>
<feature type="transmembrane region" description="Helical" evidence="10">
    <location>
        <begin position="184"/>
        <end position="206"/>
    </location>
</feature>
<dbReference type="InterPro" id="IPR001607">
    <property type="entry name" value="Znf_UBP"/>
</dbReference>
<dbReference type="Pfam" id="PF00999">
    <property type="entry name" value="Na_H_Exchanger"/>
    <property type="match status" value="1"/>
</dbReference>
<feature type="domain" description="UBP-type" evidence="11">
    <location>
        <begin position="535"/>
        <end position="621"/>
    </location>
</feature>
<feature type="transmembrane region" description="Helical" evidence="10">
    <location>
        <begin position="55"/>
        <end position="72"/>
    </location>
</feature>
<feature type="transmembrane region" description="Helical" evidence="10">
    <location>
        <begin position="300"/>
        <end position="321"/>
    </location>
</feature>
<feature type="transmembrane region" description="Helical" evidence="10">
    <location>
        <begin position="367"/>
        <end position="385"/>
    </location>
</feature>
<dbReference type="EMBL" id="JBHSUA010000019">
    <property type="protein sequence ID" value="MFC6397237.1"/>
    <property type="molecule type" value="Genomic_DNA"/>
</dbReference>
<dbReference type="RefSeq" id="WP_343886482.1">
    <property type="nucleotide sequence ID" value="NZ_BAAAKI010000016.1"/>
</dbReference>
<evidence type="ECO:0000256" key="3">
    <source>
        <dbReference type="ARBA" id="ARBA00022475"/>
    </source>
</evidence>
<evidence type="ECO:0000256" key="4">
    <source>
        <dbReference type="ARBA" id="ARBA00022692"/>
    </source>
</evidence>
<dbReference type="NCBIfam" id="TIGR00831">
    <property type="entry name" value="a_cpa1"/>
    <property type="match status" value="1"/>
</dbReference>
<comment type="caution">
    <text evidence="12">The sequence shown here is derived from an EMBL/GenBank/DDBJ whole genome shotgun (WGS) entry which is preliminary data.</text>
</comment>
<dbReference type="InterPro" id="IPR018422">
    <property type="entry name" value="Cation/H_exchanger_CPA1"/>
</dbReference>
<evidence type="ECO:0000256" key="5">
    <source>
        <dbReference type="ARBA" id="ARBA00022989"/>
    </source>
</evidence>
<evidence type="ECO:0000259" key="11">
    <source>
        <dbReference type="PROSITE" id="PS50271"/>
    </source>
</evidence>
<comment type="similarity">
    <text evidence="10">Belongs to the monovalent cation:proton antiporter 1 (CPA1) transporter (TC 2.A.36) family.</text>
</comment>
<keyword evidence="7 10" id="KW-0406">Ion transport</keyword>
<feature type="transmembrane region" description="Helical" evidence="10">
    <location>
        <begin position="32"/>
        <end position="48"/>
    </location>
</feature>
<comment type="caution">
    <text evidence="10">Lacks conserved residue(s) required for the propagation of feature annotation.</text>
</comment>
<feature type="transmembrane region" description="Helical" evidence="10">
    <location>
        <begin position="230"/>
        <end position="247"/>
    </location>
</feature>
<evidence type="ECO:0000313" key="12">
    <source>
        <dbReference type="EMBL" id="MFC6397237.1"/>
    </source>
</evidence>
<dbReference type="Pfam" id="PF02148">
    <property type="entry name" value="zf-UBP"/>
    <property type="match status" value="1"/>
</dbReference>
<comment type="function">
    <text evidence="10">Na(+)/H(+) antiporter that extrudes sodium in exchange for external protons.</text>
</comment>
<reference evidence="13" key="1">
    <citation type="journal article" date="2019" name="Int. J. Syst. Evol. Microbiol.">
        <title>The Global Catalogue of Microorganisms (GCM) 10K type strain sequencing project: providing services to taxonomists for standard genome sequencing and annotation.</title>
        <authorList>
            <consortium name="The Broad Institute Genomics Platform"/>
            <consortium name="The Broad Institute Genome Sequencing Center for Infectious Disease"/>
            <person name="Wu L."/>
            <person name="Ma J."/>
        </authorList>
    </citation>
    <scope>NUCLEOTIDE SEQUENCE [LARGE SCALE GENOMIC DNA]</scope>
    <source>
        <strain evidence="13">CGMCC 1.15277</strain>
    </source>
</reference>
<organism evidence="12 13">
    <name type="scientific">Luteococcus sanguinis</name>
    <dbReference type="NCBI Taxonomy" id="174038"/>
    <lineage>
        <taxon>Bacteria</taxon>
        <taxon>Bacillati</taxon>
        <taxon>Actinomycetota</taxon>
        <taxon>Actinomycetes</taxon>
        <taxon>Propionibacteriales</taxon>
        <taxon>Propionibacteriaceae</taxon>
        <taxon>Luteococcus</taxon>
    </lineage>
</organism>
<accession>A0ABW1X1X6</accession>
<evidence type="ECO:0000256" key="2">
    <source>
        <dbReference type="ARBA" id="ARBA00022448"/>
    </source>
</evidence>
<evidence type="ECO:0000256" key="10">
    <source>
        <dbReference type="RuleBase" id="RU366002"/>
    </source>
</evidence>
<keyword evidence="4 10" id="KW-0812">Transmembrane</keyword>
<keyword evidence="8 10" id="KW-0472">Membrane</keyword>
<keyword evidence="5 10" id="KW-1133">Transmembrane helix</keyword>
<evidence type="ECO:0000256" key="8">
    <source>
        <dbReference type="ARBA" id="ARBA00023136"/>
    </source>
</evidence>
<feature type="transmembrane region" description="Helical" evidence="10">
    <location>
        <begin position="157"/>
        <end position="177"/>
    </location>
</feature>
<dbReference type="InterPro" id="IPR006153">
    <property type="entry name" value="Cation/H_exchanger_TM"/>
</dbReference>
<dbReference type="PANTHER" id="PTHR10110:SF86">
    <property type="entry name" value="SODIUM_HYDROGEN EXCHANGER 7"/>
    <property type="match status" value="1"/>
</dbReference>
<evidence type="ECO:0000256" key="7">
    <source>
        <dbReference type="ARBA" id="ARBA00023065"/>
    </source>
</evidence>
<dbReference type="SMART" id="SM00290">
    <property type="entry name" value="ZnF_UBP"/>
    <property type="match status" value="1"/>
</dbReference>
<gene>
    <name evidence="12" type="ORF">ACFP57_09630</name>
</gene>
<evidence type="ECO:0000313" key="13">
    <source>
        <dbReference type="Proteomes" id="UP001596266"/>
    </source>
</evidence>
<keyword evidence="10" id="KW-0050">Antiport</keyword>
<comment type="subcellular location">
    <subcellularLocation>
        <location evidence="1 10">Cell membrane</location>
        <topology evidence="1 10">Multi-pass membrane protein</topology>
    </subcellularLocation>
</comment>
<dbReference type="Gene3D" id="3.30.40.10">
    <property type="entry name" value="Zinc/RING finger domain, C3HC4 (zinc finger)"/>
    <property type="match status" value="1"/>
</dbReference>
<sequence>MEHLVLGIAAFLAVVLAVTTLCRRFELNESLGLMLVGIVGSFLPFVHLPNLSPELILVGALPPLLYASAINTSLVDFRRDASTIGWLSIGLVIFTALGVGVVVHEMLDVAWAPAFALGAVVAPPDAVAATAVARSIGLPRRVVSVLEGESLVNDATALVALNTATAAMVGSVSFGGVAADFLRAVAVAILVGLAVAKLVSIVYRYVPDATTSTALSLMTPFLAFVPSEELQGSGVLAVVVAGLVLGHRSARIQTGETRLAQRINWRTISYLLENSVFLLIGLQARTILEDAAAVGLAGGRVLAACVATLVAVMVLRVLWIFATRVLVHIGPREASTPWREALVQSWAGMRGVVTLAAALTLPSDTPYRPILILIALVVTVGTLLIQGLTLPMLARHAGVYGPDPREDTLQEATAYAHAVTAGSAAMRAAANPGDEEIVQRIESLTNRRLNAIWERLGRPEDDVETPSETYRRLRQVSIEAERNKLLKLRDSGHTEAEVLSGLLMGLDVEEASLQPYTRVNEEVRSAPLRPQLPNSPCEHLAESPLQVAPTSLDCPECTAEGTRPVHLRMCLSCGHVGCCDSSVGMHATRHFEQTGHPTMRSIEPGESWRWCYLDGLLDGGA</sequence>
<keyword evidence="6 10" id="KW-0915">Sodium</keyword>
<evidence type="ECO:0000256" key="1">
    <source>
        <dbReference type="ARBA" id="ARBA00004651"/>
    </source>
</evidence>
<dbReference type="PROSITE" id="PS50271">
    <property type="entry name" value="ZF_UBP"/>
    <property type="match status" value="1"/>
</dbReference>
<dbReference type="PANTHER" id="PTHR10110">
    <property type="entry name" value="SODIUM/HYDROGEN EXCHANGER"/>
    <property type="match status" value="1"/>
</dbReference>
<keyword evidence="3 10" id="KW-1003">Cell membrane</keyword>
<evidence type="ECO:0000256" key="9">
    <source>
        <dbReference type="ARBA" id="ARBA00023201"/>
    </source>
</evidence>
<dbReference type="SUPFAM" id="SSF57850">
    <property type="entry name" value="RING/U-box"/>
    <property type="match status" value="1"/>
</dbReference>
<evidence type="ECO:0000256" key="6">
    <source>
        <dbReference type="ARBA" id="ARBA00023053"/>
    </source>
</evidence>
<dbReference type="Proteomes" id="UP001596266">
    <property type="component" value="Unassembled WGS sequence"/>
</dbReference>
<dbReference type="InterPro" id="IPR013083">
    <property type="entry name" value="Znf_RING/FYVE/PHD"/>
</dbReference>
<keyword evidence="9 10" id="KW-0739">Sodium transport</keyword>
<feature type="transmembrane region" description="Helical" evidence="10">
    <location>
        <begin position="268"/>
        <end position="288"/>
    </location>
</feature>
<proteinExistence type="inferred from homology"/>
<dbReference type="InterPro" id="IPR004705">
    <property type="entry name" value="Cation/H_exchanger_CPA1_bac"/>
</dbReference>
<keyword evidence="13" id="KW-1185">Reference proteome</keyword>
<dbReference type="Gene3D" id="6.10.140.1330">
    <property type="match status" value="1"/>
</dbReference>
<name>A0ABW1X1X6_9ACTN</name>
<protein>
    <submittedName>
        <fullName evidence="12">Na+/H+ antiporter</fullName>
    </submittedName>
</protein>